<evidence type="ECO:0000256" key="6">
    <source>
        <dbReference type="ARBA" id="ARBA00023277"/>
    </source>
</evidence>
<evidence type="ECO:0000256" key="8">
    <source>
        <dbReference type="ARBA" id="ARBA00060590"/>
    </source>
</evidence>
<dbReference type="PIRSF" id="PIRSF038994">
    <property type="entry name" value="NagA"/>
    <property type="match status" value="1"/>
</dbReference>
<dbReference type="Proteomes" id="UP000002814">
    <property type="component" value="Unassembled WGS sequence"/>
</dbReference>
<evidence type="ECO:0000256" key="2">
    <source>
        <dbReference type="ARBA" id="ARBA00011899"/>
    </source>
</evidence>
<evidence type="ECO:0000256" key="4">
    <source>
        <dbReference type="ARBA" id="ARBA00022723"/>
    </source>
</evidence>
<feature type="binding site" evidence="11">
    <location>
        <position position="263"/>
    </location>
    <ligand>
        <name>substrate</name>
    </ligand>
</feature>
<feature type="active site" description="Proton donor/acceptor" evidence="10">
    <location>
        <position position="286"/>
    </location>
</feature>
<dbReference type="PANTHER" id="PTHR11113">
    <property type="entry name" value="N-ACETYLGLUCOSAMINE-6-PHOSPHATE DEACETYLASE"/>
    <property type="match status" value="1"/>
</dbReference>
<feature type="binding site" evidence="11">
    <location>
        <position position="152"/>
    </location>
    <ligand>
        <name>substrate</name>
    </ligand>
</feature>
<dbReference type="EMBL" id="AEQR01000023">
    <property type="protein sequence ID" value="EFV98530.1"/>
    <property type="molecule type" value="Genomic_DNA"/>
</dbReference>
<dbReference type="eggNOG" id="COG1820">
    <property type="taxonomic scope" value="Bacteria"/>
</dbReference>
<dbReference type="InterPro" id="IPR011059">
    <property type="entry name" value="Metal-dep_hydrolase_composite"/>
</dbReference>
<comment type="cofactor">
    <cofactor evidence="12">
        <name>a divalent metal cation</name>
        <dbReference type="ChEBI" id="CHEBI:60240"/>
    </cofactor>
    <text evidence="12">Binds 1 divalent metal cation per subunit.</text>
</comment>
<comment type="catalytic activity">
    <reaction evidence="7">
        <text>N-acetyl-D-glucosamine 6-phosphate + H2O = D-glucosamine 6-phosphate + acetate</text>
        <dbReference type="Rhea" id="RHEA:22936"/>
        <dbReference type="ChEBI" id="CHEBI:15377"/>
        <dbReference type="ChEBI" id="CHEBI:30089"/>
        <dbReference type="ChEBI" id="CHEBI:57513"/>
        <dbReference type="ChEBI" id="CHEBI:58725"/>
        <dbReference type="EC" id="3.5.1.25"/>
    </reaction>
</comment>
<evidence type="ECO:0000256" key="10">
    <source>
        <dbReference type="PIRSR" id="PIRSR038994-1"/>
    </source>
</evidence>
<feature type="binding site" evidence="11">
    <location>
        <position position="239"/>
    </location>
    <ligand>
        <name>substrate</name>
    </ligand>
</feature>
<dbReference type="Gene3D" id="2.30.40.10">
    <property type="entry name" value="Urease, subunit C, domain 1"/>
    <property type="match status" value="1"/>
</dbReference>
<evidence type="ECO:0000313" key="15">
    <source>
        <dbReference type="Proteomes" id="UP000002814"/>
    </source>
</evidence>
<dbReference type="HOGENOM" id="CLU_032482_2_1_9"/>
<evidence type="ECO:0000256" key="12">
    <source>
        <dbReference type="PIRSR" id="PIRSR038994-3"/>
    </source>
</evidence>
<gene>
    <name evidence="14" type="primary">nagA</name>
    <name evidence="14" type="ORF">HMPREF9421_1990</name>
</gene>
<feature type="binding site" evidence="11">
    <location>
        <begin position="231"/>
        <end position="232"/>
    </location>
    <ligand>
        <name>substrate</name>
    </ligand>
</feature>
<dbReference type="EC" id="3.5.1.25" evidence="2"/>
<comment type="similarity">
    <text evidence="1 9">Belongs to the metallo-dependent hydrolases superfamily. NagA family.</text>
</comment>
<dbReference type="CDD" id="cd00854">
    <property type="entry name" value="NagA"/>
    <property type="match status" value="1"/>
</dbReference>
<evidence type="ECO:0000256" key="11">
    <source>
        <dbReference type="PIRSR" id="PIRSR038994-2"/>
    </source>
</evidence>
<evidence type="ECO:0000256" key="3">
    <source>
        <dbReference type="ARBA" id="ARBA00018029"/>
    </source>
</evidence>
<sequence length="396" mass="43330">MYEYIGRKRKEITMTTYIQADQFFYPHGIRKGGYLEIVDGKFGKHVDQLPEGATVLDYTGYSIAPGLVDTHIHGFGGVDVMDNNIEGTLHTMSEGLLSTGVTSFLPTTLTSSYEQLLAVTENIGARYQEASGAKIRGIYFEGPYFTEKYKGAQNPAYMKDPRMDEFRAWQKAANGLLNKIALAPERDGVEDFVRTVTGEGVTVALGHSNATFDEAKKAVDAGASVWVHAYNGMRGLTHRELGMVGAMYQLPHTYAELICDGHHVDPKACDILLKQKGVENIALITDCMTAGGLEDGDYMLGEFPVVVENGTARLKSTGNLAGSILKLKDGLKNVVEWGIANPHEAVMMASLNPAKSVHIDDVCGQIREGYDADFIVLDKDLELVATFLDGQKRFEA</sequence>
<dbReference type="NCBIfam" id="TIGR00221">
    <property type="entry name" value="nagA"/>
    <property type="match status" value="1"/>
</dbReference>
<dbReference type="GO" id="GO:0008448">
    <property type="term" value="F:N-acetylglucosamine-6-phosphate deacetylase activity"/>
    <property type="evidence" value="ECO:0007669"/>
    <property type="project" value="UniProtKB-EC"/>
</dbReference>
<dbReference type="Gene3D" id="3.20.20.140">
    <property type="entry name" value="Metal-dependent hydrolases"/>
    <property type="match status" value="1"/>
</dbReference>
<keyword evidence="15" id="KW-1185">Reference proteome</keyword>
<dbReference type="PANTHER" id="PTHR11113:SF14">
    <property type="entry name" value="N-ACETYLGLUCOSAMINE-6-PHOSPHATE DEACETYLASE"/>
    <property type="match status" value="1"/>
</dbReference>
<comment type="caution">
    <text evidence="14">The sequence shown here is derived from an EMBL/GenBank/DDBJ whole genome shotgun (WGS) entry which is preliminary data.</text>
</comment>
<dbReference type="FunFam" id="3.20.20.140:FF:000004">
    <property type="entry name" value="N-acetylglucosamine-6-phosphate deacetylase"/>
    <property type="match status" value="1"/>
</dbReference>
<proteinExistence type="inferred from homology"/>
<reference evidence="14 15" key="1">
    <citation type="submission" date="2010-12" db="EMBL/GenBank/DDBJ databases">
        <authorList>
            <person name="Muzny D."/>
            <person name="Qin X."/>
            <person name="Deng J."/>
            <person name="Jiang H."/>
            <person name="Liu Y."/>
            <person name="Qu J."/>
            <person name="Song X.-Z."/>
            <person name="Zhang L."/>
            <person name="Thornton R."/>
            <person name="Coyle M."/>
            <person name="Francisco L."/>
            <person name="Jackson L."/>
            <person name="Javaid M."/>
            <person name="Korchina V."/>
            <person name="Kovar C."/>
            <person name="Mata R."/>
            <person name="Mathew T."/>
            <person name="Ngo R."/>
            <person name="Nguyen L."/>
            <person name="Nguyen N."/>
            <person name="Okwuonu G."/>
            <person name="Ongeri F."/>
            <person name="Pham C."/>
            <person name="Simmons D."/>
            <person name="Wilczek-Boney K."/>
            <person name="Hale W."/>
            <person name="Jakkamsetti A."/>
            <person name="Pham P."/>
            <person name="Ruth R."/>
            <person name="San Lucas F."/>
            <person name="Warren J."/>
            <person name="Zhang J."/>
            <person name="Zhao Z."/>
            <person name="Zhou C."/>
            <person name="Zhu D."/>
            <person name="Lee S."/>
            <person name="Bess C."/>
            <person name="Blankenburg K."/>
            <person name="Forbes L."/>
            <person name="Fu Q."/>
            <person name="Gubbala S."/>
            <person name="Hirani K."/>
            <person name="Jayaseelan J.C."/>
            <person name="Lara F."/>
            <person name="Munidasa M."/>
            <person name="Palculict T."/>
            <person name="Patil S."/>
            <person name="Pu L.-L."/>
            <person name="Saada N."/>
            <person name="Tang L."/>
            <person name="Weissenberger G."/>
            <person name="Zhu Y."/>
            <person name="Hemphill L."/>
            <person name="Shang Y."/>
            <person name="Youmans B."/>
            <person name="Ayvaz T."/>
            <person name="Ross M."/>
            <person name="Santibanez J."/>
            <person name="Aqrawi P."/>
            <person name="Gross S."/>
            <person name="Joshi V."/>
            <person name="Fowler G."/>
            <person name="Nazareth L."/>
            <person name="Reid J."/>
            <person name="Worley K."/>
            <person name="Petrosino J."/>
            <person name="Highlander S."/>
            <person name="Gibbs R."/>
        </authorList>
    </citation>
    <scope>NUCLEOTIDE SEQUENCE [LARGE SCALE GENOMIC DNA]</scope>
    <source>
        <strain evidence="14 15">ATCC 700641</strain>
    </source>
</reference>
<comment type="pathway">
    <text evidence="8">Amino-sugar metabolism; N-acetylneuraminate degradation; D-fructose 6-phosphate from N-acetylneuraminate: step 4/5.</text>
</comment>
<feature type="binding site" evidence="12">
    <location>
        <position position="228"/>
    </location>
    <ligand>
        <name>Zn(2+)</name>
        <dbReference type="ChEBI" id="CHEBI:29105"/>
    </ligand>
</feature>
<evidence type="ECO:0000256" key="9">
    <source>
        <dbReference type="PIRNR" id="PIRNR038994"/>
    </source>
</evidence>
<keyword evidence="5 9" id="KW-0378">Hydrolase</keyword>
<feature type="domain" description="Amidohydrolase-related" evidence="13">
    <location>
        <begin position="63"/>
        <end position="390"/>
    </location>
</feature>
<evidence type="ECO:0000259" key="13">
    <source>
        <dbReference type="Pfam" id="PF01979"/>
    </source>
</evidence>
<name>E7SD54_9STRE</name>
<dbReference type="InterPro" id="IPR003764">
    <property type="entry name" value="GlcNAc_6-P_deAcase"/>
</dbReference>
<dbReference type="Pfam" id="PF01979">
    <property type="entry name" value="Amidohydro_1"/>
    <property type="match status" value="1"/>
</dbReference>
<accession>E7SD54</accession>
<dbReference type="GO" id="GO:0046872">
    <property type="term" value="F:metal ion binding"/>
    <property type="evidence" value="ECO:0007669"/>
    <property type="project" value="UniProtKB-KW"/>
</dbReference>
<keyword evidence="6 9" id="KW-0119">Carbohydrate metabolism</keyword>
<dbReference type="GO" id="GO:0006046">
    <property type="term" value="P:N-acetylglucosamine catabolic process"/>
    <property type="evidence" value="ECO:0007669"/>
    <property type="project" value="TreeGrafter"/>
</dbReference>
<feature type="binding site" evidence="12">
    <location>
        <position position="141"/>
    </location>
    <ligand>
        <name>Zn(2+)</name>
        <dbReference type="ChEBI" id="CHEBI:29105"/>
    </ligand>
</feature>
<evidence type="ECO:0000256" key="1">
    <source>
        <dbReference type="ARBA" id="ARBA00010716"/>
    </source>
</evidence>
<protein>
    <recommendedName>
        <fullName evidence="3">N-acetylglucosamine-6-phosphate deacetylase</fullName>
        <ecNumber evidence="2">3.5.1.25</ecNumber>
    </recommendedName>
</protein>
<dbReference type="SUPFAM" id="SSF51556">
    <property type="entry name" value="Metallo-dependent hydrolases"/>
    <property type="match status" value="1"/>
</dbReference>
<evidence type="ECO:0000313" key="14">
    <source>
        <dbReference type="EMBL" id="EFV98530.1"/>
    </source>
</evidence>
<dbReference type="InterPro" id="IPR032466">
    <property type="entry name" value="Metal_Hydrolase"/>
</dbReference>
<dbReference type="SUPFAM" id="SSF51338">
    <property type="entry name" value="Composite domain of metallo-dependent hydrolases"/>
    <property type="match status" value="1"/>
</dbReference>
<organism evidence="14 15">
    <name type="scientific">Streptococcus australis ATCC 700641</name>
    <dbReference type="NCBI Taxonomy" id="888833"/>
    <lineage>
        <taxon>Bacteria</taxon>
        <taxon>Bacillati</taxon>
        <taxon>Bacillota</taxon>
        <taxon>Bacilli</taxon>
        <taxon>Lactobacillales</taxon>
        <taxon>Streptococcaceae</taxon>
        <taxon>Streptococcus</taxon>
    </lineage>
</organism>
<dbReference type="InterPro" id="IPR006680">
    <property type="entry name" value="Amidohydro-rel"/>
</dbReference>
<evidence type="ECO:0000256" key="7">
    <source>
        <dbReference type="ARBA" id="ARBA00047647"/>
    </source>
</evidence>
<dbReference type="AlphaFoldDB" id="E7SD54"/>
<keyword evidence="4 12" id="KW-0479">Metal-binding</keyword>
<feature type="binding site" evidence="12">
    <location>
        <position position="207"/>
    </location>
    <ligand>
        <name>Zn(2+)</name>
        <dbReference type="ChEBI" id="CHEBI:29105"/>
    </ligand>
</feature>
<feature type="binding site" evidence="11">
    <location>
        <begin position="320"/>
        <end position="322"/>
    </location>
    <ligand>
        <name>substrate</name>
    </ligand>
</feature>
<evidence type="ECO:0000256" key="5">
    <source>
        <dbReference type="ARBA" id="ARBA00022801"/>
    </source>
</evidence>